<accession>A0ABP6TTU9</accession>
<proteinExistence type="predicted"/>
<organism evidence="2 3">
    <name type="scientific">Streptomyces prasinosporus</name>
    <dbReference type="NCBI Taxonomy" id="68256"/>
    <lineage>
        <taxon>Bacteria</taxon>
        <taxon>Bacillati</taxon>
        <taxon>Actinomycetota</taxon>
        <taxon>Actinomycetes</taxon>
        <taxon>Kitasatosporales</taxon>
        <taxon>Streptomycetaceae</taxon>
        <taxon>Streptomyces</taxon>
        <taxon>Streptomyces albogriseolus group</taxon>
    </lineage>
</organism>
<dbReference type="Proteomes" id="UP001501455">
    <property type="component" value="Unassembled WGS sequence"/>
</dbReference>
<evidence type="ECO:0000313" key="2">
    <source>
        <dbReference type="EMBL" id="GAA3498742.1"/>
    </source>
</evidence>
<protein>
    <submittedName>
        <fullName evidence="2">Uncharacterized protein</fullName>
    </submittedName>
</protein>
<feature type="region of interest" description="Disordered" evidence="1">
    <location>
        <begin position="54"/>
        <end position="75"/>
    </location>
</feature>
<name>A0ABP6TTU9_9ACTN</name>
<evidence type="ECO:0000313" key="3">
    <source>
        <dbReference type="Proteomes" id="UP001501455"/>
    </source>
</evidence>
<feature type="compositionally biased region" description="Basic and acidic residues" evidence="1">
    <location>
        <begin position="61"/>
        <end position="75"/>
    </location>
</feature>
<reference evidence="3" key="1">
    <citation type="journal article" date="2019" name="Int. J. Syst. Evol. Microbiol.">
        <title>The Global Catalogue of Microorganisms (GCM) 10K type strain sequencing project: providing services to taxonomists for standard genome sequencing and annotation.</title>
        <authorList>
            <consortium name="The Broad Institute Genomics Platform"/>
            <consortium name="The Broad Institute Genome Sequencing Center for Infectious Disease"/>
            <person name="Wu L."/>
            <person name="Ma J."/>
        </authorList>
    </citation>
    <scope>NUCLEOTIDE SEQUENCE [LARGE SCALE GENOMIC DNA]</scope>
    <source>
        <strain evidence="3">JCM 4816</strain>
    </source>
</reference>
<keyword evidence="3" id="KW-1185">Reference proteome</keyword>
<dbReference type="EMBL" id="BAAAXF010000038">
    <property type="protein sequence ID" value="GAA3498742.1"/>
    <property type="molecule type" value="Genomic_DNA"/>
</dbReference>
<sequence length="75" mass="8263">MWVTGAGEPRIARAADALHLRIMNTEHDVTGRNRTDRLAAVDGRAAGTRQAVGLRATRTGEPVRHGHWKEGEQPR</sequence>
<evidence type="ECO:0000256" key="1">
    <source>
        <dbReference type="SAM" id="MobiDB-lite"/>
    </source>
</evidence>
<gene>
    <name evidence="2" type="ORF">GCM10019016_058450</name>
</gene>
<comment type="caution">
    <text evidence="2">The sequence shown here is derived from an EMBL/GenBank/DDBJ whole genome shotgun (WGS) entry which is preliminary data.</text>
</comment>